<name>A0A844C8U7_9LACT</name>
<evidence type="ECO:0000256" key="1">
    <source>
        <dbReference type="ARBA" id="ARBA00023015"/>
    </source>
</evidence>
<proteinExistence type="predicted"/>
<evidence type="ECO:0000313" key="6">
    <source>
        <dbReference type="Proteomes" id="UP000440066"/>
    </source>
</evidence>
<dbReference type="CDD" id="cd01392">
    <property type="entry name" value="HTH_LacI"/>
    <property type="match status" value="1"/>
</dbReference>
<sequence>MATTIKDIAKQANVSIATVSRVINQLGGYSQEVEENVLKIAKELNYHKNENAISLVKNVSNIIGIIMPTVDSFYYSNIVNGIEDAAKKHGYSVILMHAGVEGENFKSCLNLMAERRVDGIVAFSIFVEQEGVDLVKSLNIPIVLLSTKAVEDSIPYIKVDDYSAAFEATDYLVRNGHQRIGFAGVSPIDPIAGIPRINGYRDALKQNGIPIEEKMIYFGDYTFTSGKKAMEYYIQNDISLTAIFCVSDETALGVISECNKQNIIVPEDLSVIGYDNSKISSMVTPTITTISQPFYEMGNLGCESLILSILKKKEILSEIVPFTLVERNSVKKLL</sequence>
<gene>
    <name evidence="5" type="ORF">GF867_04790</name>
</gene>
<dbReference type="GO" id="GO:0000976">
    <property type="term" value="F:transcription cis-regulatory region binding"/>
    <property type="evidence" value="ECO:0007669"/>
    <property type="project" value="TreeGrafter"/>
</dbReference>
<evidence type="ECO:0000256" key="3">
    <source>
        <dbReference type="ARBA" id="ARBA00023163"/>
    </source>
</evidence>
<evidence type="ECO:0000259" key="4">
    <source>
        <dbReference type="PROSITE" id="PS50932"/>
    </source>
</evidence>
<dbReference type="InterPro" id="IPR001761">
    <property type="entry name" value="Peripla_BP/Lac1_sug-bd_dom"/>
</dbReference>
<feature type="domain" description="HTH lacI-type" evidence="4">
    <location>
        <begin position="3"/>
        <end position="57"/>
    </location>
</feature>
<dbReference type="InterPro" id="IPR010982">
    <property type="entry name" value="Lambda_DNA-bd_dom_sf"/>
</dbReference>
<protein>
    <submittedName>
        <fullName evidence="5">Substrate-binding domain-containing protein</fullName>
    </submittedName>
</protein>
<dbReference type="Gene3D" id="1.10.260.40">
    <property type="entry name" value="lambda repressor-like DNA-binding domains"/>
    <property type="match status" value="1"/>
</dbReference>
<dbReference type="PANTHER" id="PTHR30146:SF149">
    <property type="entry name" value="HTH-TYPE TRANSCRIPTIONAL REGULATOR EBGR"/>
    <property type="match status" value="1"/>
</dbReference>
<dbReference type="SMART" id="SM00354">
    <property type="entry name" value="HTH_LACI"/>
    <property type="match status" value="1"/>
</dbReference>
<comment type="caution">
    <text evidence="5">The sequence shown here is derived from an EMBL/GenBank/DDBJ whole genome shotgun (WGS) entry which is preliminary data.</text>
</comment>
<keyword evidence="3" id="KW-0804">Transcription</keyword>
<accession>A0A844C8U7</accession>
<dbReference type="Proteomes" id="UP000440066">
    <property type="component" value="Unassembled WGS sequence"/>
</dbReference>
<dbReference type="PANTHER" id="PTHR30146">
    <property type="entry name" value="LACI-RELATED TRANSCRIPTIONAL REPRESSOR"/>
    <property type="match status" value="1"/>
</dbReference>
<dbReference type="GO" id="GO:0003700">
    <property type="term" value="F:DNA-binding transcription factor activity"/>
    <property type="evidence" value="ECO:0007669"/>
    <property type="project" value="TreeGrafter"/>
</dbReference>
<dbReference type="CDD" id="cd19975">
    <property type="entry name" value="PBP1_CcpA-like"/>
    <property type="match status" value="1"/>
</dbReference>
<dbReference type="RefSeq" id="WP_153831971.1">
    <property type="nucleotide sequence ID" value="NZ_WJQT01000004.1"/>
</dbReference>
<dbReference type="SUPFAM" id="SSF53822">
    <property type="entry name" value="Periplasmic binding protein-like I"/>
    <property type="match status" value="1"/>
</dbReference>
<dbReference type="PROSITE" id="PS50932">
    <property type="entry name" value="HTH_LACI_2"/>
    <property type="match status" value="1"/>
</dbReference>
<dbReference type="AlphaFoldDB" id="A0A844C8U7"/>
<evidence type="ECO:0000313" key="5">
    <source>
        <dbReference type="EMBL" id="MRJ46887.1"/>
    </source>
</evidence>
<dbReference type="Pfam" id="PF00532">
    <property type="entry name" value="Peripla_BP_1"/>
    <property type="match status" value="1"/>
</dbReference>
<dbReference type="SUPFAM" id="SSF47413">
    <property type="entry name" value="lambda repressor-like DNA-binding domains"/>
    <property type="match status" value="1"/>
</dbReference>
<dbReference type="Pfam" id="PF00356">
    <property type="entry name" value="LacI"/>
    <property type="match status" value="1"/>
</dbReference>
<dbReference type="InterPro" id="IPR028082">
    <property type="entry name" value="Peripla_BP_I"/>
</dbReference>
<reference evidence="5 6" key="1">
    <citation type="submission" date="2019-11" db="EMBL/GenBank/DDBJ databases">
        <title>Characterisation of Fundicoccus ignavus gen. nov. sp. nov., a novel genus of the family Aerococcaceae from bulk tank milk.</title>
        <authorList>
            <person name="Siebert A."/>
            <person name="Huptas C."/>
            <person name="Wenning M."/>
            <person name="Scherer S."/>
            <person name="Doll E.V."/>
        </authorList>
    </citation>
    <scope>NUCLEOTIDE SEQUENCE [LARGE SCALE GENOMIC DNA]</scope>
    <source>
        <strain evidence="5 6">DSM 109652</strain>
    </source>
</reference>
<dbReference type="EMBL" id="WJQT01000004">
    <property type="protein sequence ID" value="MRJ46887.1"/>
    <property type="molecule type" value="Genomic_DNA"/>
</dbReference>
<dbReference type="InterPro" id="IPR000843">
    <property type="entry name" value="HTH_LacI"/>
</dbReference>
<keyword evidence="2" id="KW-0238">DNA-binding</keyword>
<dbReference type="PRINTS" id="PR00036">
    <property type="entry name" value="HTHLACI"/>
</dbReference>
<evidence type="ECO:0000256" key="2">
    <source>
        <dbReference type="ARBA" id="ARBA00023125"/>
    </source>
</evidence>
<dbReference type="PROSITE" id="PS00356">
    <property type="entry name" value="HTH_LACI_1"/>
    <property type="match status" value="1"/>
</dbReference>
<dbReference type="Gene3D" id="3.40.50.2300">
    <property type="match status" value="2"/>
</dbReference>
<organism evidence="5 6">
    <name type="scientific">Fundicoccus ignavus</name>
    <dbReference type="NCBI Taxonomy" id="2664442"/>
    <lineage>
        <taxon>Bacteria</taxon>
        <taxon>Bacillati</taxon>
        <taxon>Bacillota</taxon>
        <taxon>Bacilli</taxon>
        <taxon>Lactobacillales</taxon>
        <taxon>Aerococcaceae</taxon>
        <taxon>Fundicoccus</taxon>
    </lineage>
</organism>
<keyword evidence="1" id="KW-0805">Transcription regulation</keyword>